<reference evidence="3 4" key="1">
    <citation type="submission" date="2020-08" db="EMBL/GenBank/DDBJ databases">
        <title>Sequencing the genomes of 1000 actinobacteria strains.</title>
        <authorList>
            <person name="Klenk H.-P."/>
        </authorList>
    </citation>
    <scope>NUCLEOTIDE SEQUENCE [LARGE SCALE GENOMIC DNA]</scope>
    <source>
        <strain evidence="3 4">DSM 24823</strain>
    </source>
</reference>
<proteinExistence type="predicted"/>
<dbReference type="Proteomes" id="UP000517712">
    <property type="component" value="Unassembled WGS sequence"/>
</dbReference>
<evidence type="ECO:0000313" key="4">
    <source>
        <dbReference type="Proteomes" id="UP000517712"/>
    </source>
</evidence>
<dbReference type="InterPro" id="IPR001387">
    <property type="entry name" value="Cro/C1-type_HTH"/>
</dbReference>
<dbReference type="EMBL" id="JACHMU010000001">
    <property type="protein sequence ID" value="MBB5742571.1"/>
    <property type="molecule type" value="Genomic_DNA"/>
</dbReference>
<evidence type="ECO:0000256" key="1">
    <source>
        <dbReference type="ARBA" id="ARBA00023125"/>
    </source>
</evidence>
<dbReference type="RefSeq" id="WP_184282080.1">
    <property type="nucleotide sequence ID" value="NZ_BAAAPG010000001.1"/>
</dbReference>
<keyword evidence="4" id="KW-1185">Reference proteome</keyword>
<dbReference type="SUPFAM" id="SSF47413">
    <property type="entry name" value="lambda repressor-like DNA-binding domains"/>
    <property type="match status" value="1"/>
</dbReference>
<keyword evidence="1" id="KW-0238">DNA-binding</keyword>
<dbReference type="SMART" id="SM00530">
    <property type="entry name" value="HTH_XRE"/>
    <property type="match status" value="1"/>
</dbReference>
<dbReference type="Gene3D" id="1.10.260.40">
    <property type="entry name" value="lambda repressor-like DNA-binding domains"/>
    <property type="match status" value="1"/>
</dbReference>
<sequence>MRAIPVEPRDSASAIGARLRAARTAQQMTIEQLAHASGLTKGFLSRVERDQTSPSVSNLVSLCDVLNISVGTLFTEPDLVFVAADDAPEIDLGGTAVDERLLSPRRESRIQVIRSRVRAGESGGGGNELYALNAEIDFLHVVAGSVRVLFANNALTMAAGDSLTLDGREPHSWEVVGDDGCDLIWVLAPATWAGQALSPP</sequence>
<gene>
    <name evidence="3" type="ORF">HD600_001068</name>
</gene>
<dbReference type="GO" id="GO:0003677">
    <property type="term" value="F:DNA binding"/>
    <property type="evidence" value="ECO:0007669"/>
    <property type="project" value="UniProtKB-KW"/>
</dbReference>
<evidence type="ECO:0000313" key="3">
    <source>
        <dbReference type="EMBL" id="MBB5742571.1"/>
    </source>
</evidence>
<comment type="caution">
    <text evidence="3">The sequence shown here is derived from an EMBL/GenBank/DDBJ whole genome shotgun (WGS) entry which is preliminary data.</text>
</comment>
<dbReference type="GO" id="GO:0003700">
    <property type="term" value="F:DNA-binding transcription factor activity"/>
    <property type="evidence" value="ECO:0007669"/>
    <property type="project" value="TreeGrafter"/>
</dbReference>
<dbReference type="PANTHER" id="PTHR46797:SF1">
    <property type="entry name" value="METHYLPHOSPHONATE SYNTHASE"/>
    <property type="match status" value="1"/>
</dbReference>
<protein>
    <submittedName>
        <fullName evidence="3">Transcriptional regulator with XRE-family HTH domain</fullName>
    </submittedName>
</protein>
<dbReference type="SUPFAM" id="SSF51182">
    <property type="entry name" value="RmlC-like cupins"/>
    <property type="match status" value="1"/>
</dbReference>
<dbReference type="CDD" id="cd00093">
    <property type="entry name" value="HTH_XRE"/>
    <property type="match status" value="1"/>
</dbReference>
<organism evidence="3 4">
    <name type="scientific">Microbacterium ginsengiterrae</name>
    <dbReference type="NCBI Taxonomy" id="546115"/>
    <lineage>
        <taxon>Bacteria</taxon>
        <taxon>Bacillati</taxon>
        <taxon>Actinomycetota</taxon>
        <taxon>Actinomycetes</taxon>
        <taxon>Micrococcales</taxon>
        <taxon>Microbacteriaceae</taxon>
        <taxon>Microbacterium</taxon>
    </lineage>
</organism>
<dbReference type="InterPro" id="IPR011051">
    <property type="entry name" value="RmlC_Cupin_sf"/>
</dbReference>
<dbReference type="InterPro" id="IPR010982">
    <property type="entry name" value="Lambda_DNA-bd_dom_sf"/>
</dbReference>
<dbReference type="PANTHER" id="PTHR46797">
    <property type="entry name" value="HTH-TYPE TRANSCRIPTIONAL REGULATOR"/>
    <property type="match status" value="1"/>
</dbReference>
<dbReference type="AlphaFoldDB" id="A0A7W9FAT1"/>
<name>A0A7W9FAT1_9MICO</name>
<feature type="domain" description="HTH cro/C1-type" evidence="2">
    <location>
        <begin position="19"/>
        <end position="73"/>
    </location>
</feature>
<dbReference type="CDD" id="cd02209">
    <property type="entry name" value="cupin_XRE_C"/>
    <property type="match status" value="1"/>
</dbReference>
<evidence type="ECO:0000259" key="2">
    <source>
        <dbReference type="PROSITE" id="PS50943"/>
    </source>
</evidence>
<dbReference type="PROSITE" id="PS50943">
    <property type="entry name" value="HTH_CROC1"/>
    <property type="match status" value="1"/>
</dbReference>
<dbReference type="InterPro" id="IPR050807">
    <property type="entry name" value="TransReg_Diox_bact_type"/>
</dbReference>
<dbReference type="Gene3D" id="2.60.120.10">
    <property type="entry name" value="Jelly Rolls"/>
    <property type="match status" value="1"/>
</dbReference>
<dbReference type="InterPro" id="IPR014710">
    <property type="entry name" value="RmlC-like_jellyroll"/>
</dbReference>
<accession>A0A7W9FAT1</accession>
<dbReference type="GO" id="GO:0005829">
    <property type="term" value="C:cytosol"/>
    <property type="evidence" value="ECO:0007669"/>
    <property type="project" value="TreeGrafter"/>
</dbReference>
<dbReference type="Pfam" id="PF01381">
    <property type="entry name" value="HTH_3"/>
    <property type="match status" value="1"/>
</dbReference>